<dbReference type="AlphaFoldDB" id="A0A9W9EKR0"/>
<comment type="caution">
    <text evidence="2">The sequence shown here is derived from an EMBL/GenBank/DDBJ whole genome shotgun (WGS) entry which is preliminary data.</text>
</comment>
<dbReference type="OrthoDB" id="1432093at2759"/>
<dbReference type="GO" id="GO:1990432">
    <property type="term" value="P:siRNA 3'-end processing"/>
    <property type="evidence" value="ECO:0007669"/>
    <property type="project" value="TreeGrafter"/>
</dbReference>
<dbReference type="PANTHER" id="PTHR15092">
    <property type="entry name" value="POLY A -SPECIFIC RIBONUCLEASE/TARGET OF EGR1, MEMBER 1"/>
    <property type="match status" value="1"/>
</dbReference>
<proteinExistence type="inferred from homology"/>
<protein>
    <submittedName>
        <fullName evidence="2">Uncharacterized protein</fullName>
    </submittedName>
</protein>
<dbReference type="Gene3D" id="3.30.420.10">
    <property type="entry name" value="Ribonuclease H-like superfamily/Ribonuclease H"/>
    <property type="match status" value="2"/>
</dbReference>
<reference evidence="2" key="1">
    <citation type="submission" date="2022-11" db="EMBL/GenBank/DDBJ databases">
        <authorList>
            <person name="Petersen C."/>
        </authorList>
    </citation>
    <scope>NUCLEOTIDE SEQUENCE</scope>
    <source>
        <strain evidence="2">IBT 30069</strain>
    </source>
</reference>
<dbReference type="EMBL" id="JAPQKH010000008">
    <property type="protein sequence ID" value="KAJ5083501.1"/>
    <property type="molecule type" value="Genomic_DNA"/>
</dbReference>
<dbReference type="SUPFAM" id="SSF53098">
    <property type="entry name" value="Ribonuclease H-like"/>
    <property type="match status" value="1"/>
</dbReference>
<accession>A0A9W9EKR0</accession>
<reference evidence="2" key="2">
    <citation type="journal article" date="2023" name="IMA Fungus">
        <title>Comparative genomic study of the Penicillium genus elucidates a diverse pangenome and 15 lateral gene transfer events.</title>
        <authorList>
            <person name="Petersen C."/>
            <person name="Sorensen T."/>
            <person name="Nielsen M.R."/>
            <person name="Sondergaard T.E."/>
            <person name="Sorensen J.L."/>
            <person name="Fitzpatrick D.A."/>
            <person name="Frisvad J.C."/>
            <person name="Nielsen K.L."/>
        </authorList>
    </citation>
    <scope>NUCLEOTIDE SEQUENCE</scope>
    <source>
        <strain evidence="2">IBT 30069</strain>
    </source>
</reference>
<evidence type="ECO:0000256" key="1">
    <source>
        <dbReference type="ARBA" id="ARBA00008372"/>
    </source>
</evidence>
<dbReference type="PANTHER" id="PTHR15092:SF22">
    <property type="entry name" value="POLY(A)-SPECIFIC RIBONUCLEASE PNLDC1"/>
    <property type="match status" value="1"/>
</dbReference>
<gene>
    <name evidence="2" type="ORF">N7456_012928</name>
</gene>
<dbReference type="GO" id="GO:0003723">
    <property type="term" value="F:RNA binding"/>
    <property type="evidence" value="ECO:0007669"/>
    <property type="project" value="TreeGrafter"/>
</dbReference>
<sequence length="585" mass="66292">MDLNGANFSSYLPLVLHGISCACFVSIDLEFSGIPFSPVGKGSREQTLQERYADIKAAAEKYQILQIGLTVCEEDIQDGKDAQLQLSEFAKLKVSQAEEASYILKPYNINLSPYVDRALEISRDWSFMSLSMEFLTSNNFSIDTVCKHGVRYLSREEETRSLKIADTKYSDVRALYKVNGEGTDQEVLGFLKEVRRLIDNWLAQGENMRNDYLNLPPSSHVRGFVRSRDSLLPETLSNMEKLLVHQLVTTEYPALKSKSRSHFIQIQAADPERERKDNDGKTKVMRERIRKHVGCRWIIEALVGGDLTDIGDQTFKPLMGFPGDISFTLADLANRTKSRLKENRPILIGHNCFMDLVFFYQGFLGPLPNTVEEFQAIMHSIFPIVVDTKYLATYEAGSINPISSLLEINRKLAMISTPTIKVDPMHSKYIYRKSAHEAGYDSMLAAIAFIKLSTQLQKGKAEYSEAARLEFLEVPVAREVPVVIQVARQMKEDMVDAESDPDDMIEFSDDEGPLTYRRRAHPLVDTGCAEIATKVRKGELMPRLGSKFWQVYGNKLRVFGTTERVVHMGEIPDFGCYKGLWSPRI</sequence>
<keyword evidence="3" id="KW-1185">Reference proteome</keyword>
<dbReference type="GO" id="GO:0000175">
    <property type="term" value="F:3'-5'-RNA exonuclease activity"/>
    <property type="evidence" value="ECO:0007669"/>
    <property type="project" value="TreeGrafter"/>
</dbReference>
<evidence type="ECO:0000313" key="2">
    <source>
        <dbReference type="EMBL" id="KAJ5083501.1"/>
    </source>
</evidence>
<dbReference type="GO" id="GO:0000289">
    <property type="term" value="P:nuclear-transcribed mRNA poly(A) tail shortening"/>
    <property type="evidence" value="ECO:0007669"/>
    <property type="project" value="TreeGrafter"/>
</dbReference>
<dbReference type="Pfam" id="PF04857">
    <property type="entry name" value="CAF1"/>
    <property type="match status" value="1"/>
</dbReference>
<organism evidence="2 3">
    <name type="scientific">Penicillium angulare</name>
    <dbReference type="NCBI Taxonomy" id="116970"/>
    <lineage>
        <taxon>Eukaryota</taxon>
        <taxon>Fungi</taxon>
        <taxon>Dikarya</taxon>
        <taxon>Ascomycota</taxon>
        <taxon>Pezizomycotina</taxon>
        <taxon>Eurotiomycetes</taxon>
        <taxon>Eurotiomycetidae</taxon>
        <taxon>Eurotiales</taxon>
        <taxon>Aspergillaceae</taxon>
        <taxon>Penicillium</taxon>
    </lineage>
</organism>
<dbReference type="GO" id="GO:0005634">
    <property type="term" value="C:nucleus"/>
    <property type="evidence" value="ECO:0007669"/>
    <property type="project" value="TreeGrafter"/>
</dbReference>
<dbReference type="GO" id="GO:1990431">
    <property type="term" value="P:priRNA 3'-end processing"/>
    <property type="evidence" value="ECO:0007669"/>
    <property type="project" value="TreeGrafter"/>
</dbReference>
<dbReference type="InterPro" id="IPR051181">
    <property type="entry name" value="CAF1_poly(A)_ribonucleases"/>
</dbReference>
<comment type="similarity">
    <text evidence="1">Belongs to the CAF1 family.</text>
</comment>
<dbReference type="InterPro" id="IPR036397">
    <property type="entry name" value="RNaseH_sf"/>
</dbReference>
<dbReference type="Proteomes" id="UP001149165">
    <property type="component" value="Unassembled WGS sequence"/>
</dbReference>
<evidence type="ECO:0000313" key="3">
    <source>
        <dbReference type="Proteomes" id="UP001149165"/>
    </source>
</evidence>
<name>A0A9W9EKR0_9EURO</name>
<dbReference type="InterPro" id="IPR006941">
    <property type="entry name" value="RNase_CAF1"/>
</dbReference>
<dbReference type="InterPro" id="IPR012337">
    <property type="entry name" value="RNaseH-like_sf"/>
</dbReference>